<gene>
    <name evidence="1" type="ORF">UFOVP359_99</name>
</gene>
<protein>
    <submittedName>
        <fullName evidence="1">Uncharacterized protein</fullName>
    </submittedName>
</protein>
<evidence type="ECO:0000313" key="1">
    <source>
        <dbReference type="EMBL" id="CAB5221848.1"/>
    </source>
</evidence>
<proteinExistence type="predicted"/>
<accession>A0A6J7WYC6</accession>
<name>A0A6J7WYC6_9CAUD</name>
<sequence length="173" mass="19727">MKLLNPIEVTFTKEEIDHAVSFIDKLTKDKAKNKVYDAKFDRNNTSYSVNLMGYLGELAAAKVLGIKTDTEIRTHGDEGFDLKLNSKTIQVKTSTLPELIFNRLNLFTADVGMLVQFQGDRTRPHINSVYHVIGYIKKEDFLKSYYTKNYGYGDRFVIGLSKLSSIEDLMLDV</sequence>
<reference evidence="1" key="1">
    <citation type="submission" date="2020-05" db="EMBL/GenBank/DDBJ databases">
        <authorList>
            <person name="Chiriac C."/>
            <person name="Salcher M."/>
            <person name="Ghai R."/>
            <person name="Kavagutti S V."/>
        </authorList>
    </citation>
    <scope>NUCLEOTIDE SEQUENCE</scope>
</reference>
<organism evidence="1">
    <name type="scientific">uncultured Caudovirales phage</name>
    <dbReference type="NCBI Taxonomy" id="2100421"/>
    <lineage>
        <taxon>Viruses</taxon>
        <taxon>Duplodnaviria</taxon>
        <taxon>Heunggongvirae</taxon>
        <taxon>Uroviricota</taxon>
        <taxon>Caudoviricetes</taxon>
        <taxon>Peduoviridae</taxon>
        <taxon>Maltschvirus</taxon>
        <taxon>Maltschvirus maltsch</taxon>
    </lineage>
</organism>
<dbReference type="EMBL" id="LR798295">
    <property type="protein sequence ID" value="CAB5221848.1"/>
    <property type="molecule type" value="Genomic_DNA"/>
</dbReference>